<proteinExistence type="predicted"/>
<dbReference type="GO" id="GO:0032259">
    <property type="term" value="P:methylation"/>
    <property type="evidence" value="ECO:0007669"/>
    <property type="project" value="UniProtKB-KW"/>
</dbReference>
<gene>
    <name evidence="2" type="ORF">Ocin01_11066</name>
</gene>
<protein>
    <submittedName>
        <fullName evidence="2">Ribosomal RNA large subunit methyltransferase H</fullName>
    </submittedName>
</protein>
<dbReference type="EMBL" id="LJIJ01000644">
    <property type="protein sequence ID" value="ODM95616.1"/>
    <property type="molecule type" value="Genomic_DNA"/>
</dbReference>
<accession>A0A1D2MRJ3</accession>
<organism evidence="2 3">
    <name type="scientific">Orchesella cincta</name>
    <name type="common">Springtail</name>
    <name type="synonym">Podura cincta</name>
    <dbReference type="NCBI Taxonomy" id="48709"/>
    <lineage>
        <taxon>Eukaryota</taxon>
        <taxon>Metazoa</taxon>
        <taxon>Ecdysozoa</taxon>
        <taxon>Arthropoda</taxon>
        <taxon>Hexapoda</taxon>
        <taxon>Collembola</taxon>
        <taxon>Entomobryomorpha</taxon>
        <taxon>Entomobryoidea</taxon>
        <taxon>Orchesellidae</taxon>
        <taxon>Orchesellinae</taxon>
        <taxon>Orchesella</taxon>
    </lineage>
</organism>
<comment type="caution">
    <text evidence="2">The sequence shown here is derived from an EMBL/GenBank/DDBJ whole genome shotgun (WGS) entry which is preliminary data.</text>
</comment>
<sequence>MRRSLRIKKKQVVNEVIDEVVEEIDVLPNPVILSVAASATVKVENVEPTPSSSKKANMMKEKIVVAGTGDSEDGGRSSTSRKQKLPPSISTNQAIGGKRKRQRLSADQRTILDASTILEQTKPTPSINPLCIDHVIDCVFSFIFPGPQEAHYNLKDVCNFRLVSKSWNRAGVRLMKRHCRIGVGKMSEPSDPDQGNSSNAEHDIEEELTLPVLPISLTLTVEKMREYTRVMKKSPDIPFVMYSFRESLFQESNSKALVSLLQICGPSMEQLLVTMEPSTCTMSFLTPYFNLSKLKRLKLMMKHSKTDYTTSAVRQFKVSDRIYPIDGINGIYFLQSLCNGSTSLERLDIHWMPTLIPWSSTFGLKDLFLPTTINKLTLDTMNTDGTTVKNLLLHKDIKLSTLKWSIGLPLQSLTEDDVTQCLKRHAKSLRSLYFSIWISRLHHEGTKLVDFPVMENVEQLSLMGDGGQITPFSFPKVFPKLSSLTLYHQMLDFLEEAIPSKTVKVVRILGAPIRCDVRTTLSKTFPALETLILFPQRDLHSKEYLVSMFLSMKRLRILLSHISKSDLTSIEASSNNSNKEEDLPGGLYMRSYRRSTYIVRIESGSTEVTKAVAEALEHLDSISRNPPFTLDAAAFSYL</sequence>
<name>A0A1D2MRJ3_ORCCI</name>
<reference evidence="2 3" key="1">
    <citation type="journal article" date="2016" name="Genome Biol. Evol.">
        <title>Gene Family Evolution Reflects Adaptation to Soil Environmental Stressors in the Genome of the Collembolan Orchesella cincta.</title>
        <authorList>
            <person name="Faddeeva-Vakhrusheva A."/>
            <person name="Derks M.F."/>
            <person name="Anvar S.Y."/>
            <person name="Agamennone V."/>
            <person name="Suring W."/>
            <person name="Smit S."/>
            <person name="van Straalen N.M."/>
            <person name="Roelofs D."/>
        </authorList>
    </citation>
    <scope>NUCLEOTIDE SEQUENCE [LARGE SCALE GENOMIC DNA]</scope>
    <source>
        <tissue evidence="2">Mixed pool</tissue>
    </source>
</reference>
<keyword evidence="3" id="KW-1185">Reference proteome</keyword>
<dbReference type="AlphaFoldDB" id="A0A1D2MRJ3"/>
<evidence type="ECO:0000256" key="1">
    <source>
        <dbReference type="SAM" id="MobiDB-lite"/>
    </source>
</evidence>
<evidence type="ECO:0000313" key="3">
    <source>
        <dbReference type="Proteomes" id="UP000094527"/>
    </source>
</evidence>
<dbReference type="GO" id="GO:0008168">
    <property type="term" value="F:methyltransferase activity"/>
    <property type="evidence" value="ECO:0007669"/>
    <property type="project" value="UniProtKB-KW"/>
</dbReference>
<keyword evidence="2" id="KW-0489">Methyltransferase</keyword>
<evidence type="ECO:0000313" key="2">
    <source>
        <dbReference type="EMBL" id="ODM95616.1"/>
    </source>
</evidence>
<feature type="region of interest" description="Disordered" evidence="1">
    <location>
        <begin position="66"/>
        <end position="106"/>
    </location>
</feature>
<dbReference type="Proteomes" id="UP000094527">
    <property type="component" value="Unassembled WGS sequence"/>
</dbReference>
<keyword evidence="2" id="KW-0808">Transferase</keyword>